<dbReference type="PROSITE" id="PS50082">
    <property type="entry name" value="WD_REPEATS_2"/>
    <property type="match status" value="1"/>
</dbReference>
<dbReference type="InParanoid" id="A0A078AHN4"/>
<dbReference type="SMART" id="SM00320">
    <property type="entry name" value="WD40"/>
    <property type="match status" value="5"/>
</dbReference>
<keyword evidence="1 3" id="KW-0853">WD repeat</keyword>
<gene>
    <name evidence="4" type="primary">Contig8016.g8546</name>
    <name evidence="4" type="ORF">STYLEM_10814</name>
</gene>
<organism evidence="4 5">
    <name type="scientific">Stylonychia lemnae</name>
    <name type="common">Ciliate</name>
    <dbReference type="NCBI Taxonomy" id="5949"/>
    <lineage>
        <taxon>Eukaryota</taxon>
        <taxon>Sar</taxon>
        <taxon>Alveolata</taxon>
        <taxon>Ciliophora</taxon>
        <taxon>Intramacronucleata</taxon>
        <taxon>Spirotrichea</taxon>
        <taxon>Stichotrichia</taxon>
        <taxon>Sporadotrichida</taxon>
        <taxon>Oxytrichidae</taxon>
        <taxon>Stylonychinae</taxon>
        <taxon>Stylonychia</taxon>
    </lineage>
</organism>
<feature type="repeat" description="WD" evidence="3">
    <location>
        <begin position="160"/>
        <end position="191"/>
    </location>
</feature>
<dbReference type="Pfam" id="PF00400">
    <property type="entry name" value="WD40"/>
    <property type="match status" value="1"/>
</dbReference>
<dbReference type="PANTHER" id="PTHR22847:SF637">
    <property type="entry name" value="WD REPEAT DOMAIN 5B"/>
    <property type="match status" value="1"/>
</dbReference>
<evidence type="ECO:0000313" key="4">
    <source>
        <dbReference type="EMBL" id="CDW81790.1"/>
    </source>
</evidence>
<accession>A0A078AHN4</accession>
<evidence type="ECO:0000313" key="5">
    <source>
        <dbReference type="Proteomes" id="UP000039865"/>
    </source>
</evidence>
<dbReference type="Gene3D" id="2.130.10.10">
    <property type="entry name" value="YVTN repeat-like/Quinoprotein amine dehydrogenase"/>
    <property type="match status" value="3"/>
</dbReference>
<dbReference type="InterPro" id="IPR001680">
    <property type="entry name" value="WD40_rpt"/>
</dbReference>
<protein>
    <submittedName>
        <fullName evidence="4">Nacht and wd domain protein</fullName>
    </submittedName>
</protein>
<dbReference type="AlphaFoldDB" id="A0A078AHN4"/>
<evidence type="ECO:0000256" key="3">
    <source>
        <dbReference type="PROSITE-ProRule" id="PRU00221"/>
    </source>
</evidence>
<reference evidence="4 5" key="1">
    <citation type="submission" date="2014-06" db="EMBL/GenBank/DDBJ databases">
        <authorList>
            <person name="Swart Estienne"/>
        </authorList>
    </citation>
    <scope>NUCLEOTIDE SEQUENCE [LARGE SCALE GENOMIC DNA]</scope>
    <source>
        <strain evidence="4 5">130c</strain>
    </source>
</reference>
<evidence type="ECO:0000256" key="1">
    <source>
        <dbReference type="ARBA" id="ARBA00022574"/>
    </source>
</evidence>
<dbReference type="OrthoDB" id="270624at2759"/>
<keyword evidence="2" id="KW-0677">Repeat</keyword>
<dbReference type="InterPro" id="IPR036322">
    <property type="entry name" value="WD40_repeat_dom_sf"/>
</dbReference>
<name>A0A078AHN4_STYLE</name>
<sequence length="558" mass="64813">MQKKQLQNLHLEGTESQKRPYTAIANSIKSSLKSLSKKERSEIIQRNLTSQSKTLPNISKYLKVIIYEFLSPKEIFHAMRICRTMYQASNEPGTWERYIPLHKNQEIIKLIQDQHQNNGTNPGILDDQQFIVSKKRLYFLREQVTRRNICERKLFQQFNLIGHDQAITCLDSLNIGVVASGSKDKTVRVWDFIKMKSYKLEGAHKNWIQKVQFINRQDGKSLVTAGTERFLCLWEYNAKTKNYELQSTIKDHLSCINGIDSIELRDGNPEEKQKIHYSFSSDGTAILWDFSNLRKPKKLAQFSDHQESSIRYMKHNQRLLASYSPDSNQISIRDYHSPGFSQVCQISNDALRNSMISNVTQGNNTFMHEIGDFLLTQDNLLITSDQKRIRIWDLRSNKQTNEFREDVNEPREIISHDAFSFKSVMKYYEDEKELIVSFRGGENVHKFDIRKNQSVDSYGFHDYPISSFTTGKGVLNRVGVSIDPMNKFCVYDFNKSSNDHNKSYKIACGVHSIIYELDLNENFLVSGSIAGDIKICYFPFFQSEIRRASSVINLKHHN</sequence>
<proteinExistence type="predicted"/>
<dbReference type="PANTHER" id="PTHR22847">
    <property type="entry name" value="WD40 REPEAT PROTEIN"/>
    <property type="match status" value="1"/>
</dbReference>
<dbReference type="GO" id="GO:1990234">
    <property type="term" value="C:transferase complex"/>
    <property type="evidence" value="ECO:0007669"/>
    <property type="project" value="UniProtKB-ARBA"/>
</dbReference>
<dbReference type="Proteomes" id="UP000039865">
    <property type="component" value="Unassembled WGS sequence"/>
</dbReference>
<dbReference type="InterPro" id="IPR015943">
    <property type="entry name" value="WD40/YVTN_repeat-like_dom_sf"/>
</dbReference>
<dbReference type="EMBL" id="CCKQ01010282">
    <property type="protein sequence ID" value="CDW81790.1"/>
    <property type="molecule type" value="Genomic_DNA"/>
</dbReference>
<keyword evidence="5" id="KW-1185">Reference proteome</keyword>
<evidence type="ECO:0000256" key="2">
    <source>
        <dbReference type="ARBA" id="ARBA00022737"/>
    </source>
</evidence>
<dbReference type="PROSITE" id="PS50294">
    <property type="entry name" value="WD_REPEATS_REGION"/>
    <property type="match status" value="1"/>
</dbReference>
<dbReference type="SUPFAM" id="SSF50978">
    <property type="entry name" value="WD40 repeat-like"/>
    <property type="match status" value="1"/>
</dbReference>